<feature type="transmembrane region" description="Helical" evidence="2">
    <location>
        <begin position="27"/>
        <end position="47"/>
    </location>
</feature>
<feature type="compositionally biased region" description="Acidic residues" evidence="1">
    <location>
        <begin position="203"/>
        <end position="213"/>
    </location>
</feature>
<feature type="compositionally biased region" description="Polar residues" evidence="1">
    <location>
        <begin position="984"/>
        <end position="996"/>
    </location>
</feature>
<accession>A0ABD1Q493</accession>
<feature type="compositionally biased region" description="Polar residues" evidence="1">
    <location>
        <begin position="794"/>
        <end position="806"/>
    </location>
</feature>
<feature type="region of interest" description="Disordered" evidence="1">
    <location>
        <begin position="401"/>
        <end position="434"/>
    </location>
</feature>
<proteinExistence type="predicted"/>
<evidence type="ECO:0008006" key="5">
    <source>
        <dbReference type="Google" id="ProtNLM"/>
    </source>
</evidence>
<organism evidence="3 4">
    <name type="scientific">Abeliophyllum distichum</name>
    <dbReference type="NCBI Taxonomy" id="126358"/>
    <lineage>
        <taxon>Eukaryota</taxon>
        <taxon>Viridiplantae</taxon>
        <taxon>Streptophyta</taxon>
        <taxon>Embryophyta</taxon>
        <taxon>Tracheophyta</taxon>
        <taxon>Spermatophyta</taxon>
        <taxon>Magnoliopsida</taxon>
        <taxon>eudicotyledons</taxon>
        <taxon>Gunneridae</taxon>
        <taxon>Pentapetalae</taxon>
        <taxon>asterids</taxon>
        <taxon>lamiids</taxon>
        <taxon>Lamiales</taxon>
        <taxon>Oleaceae</taxon>
        <taxon>Forsythieae</taxon>
        <taxon>Abeliophyllum</taxon>
    </lineage>
</organism>
<protein>
    <recommendedName>
        <fullName evidence="5">Cardiomyopathy-associated protein 5</fullName>
    </recommendedName>
</protein>
<feature type="region of interest" description="Disordered" evidence="1">
    <location>
        <begin position="794"/>
        <end position="826"/>
    </location>
</feature>
<feature type="compositionally biased region" description="Basic and acidic residues" evidence="1">
    <location>
        <begin position="816"/>
        <end position="826"/>
    </location>
</feature>
<dbReference type="PANTHER" id="PTHR33870">
    <property type="entry name" value="CARDIOMYOPATHY-ASSOCIATED PROTEIN"/>
    <property type="match status" value="1"/>
</dbReference>
<keyword evidence="2" id="KW-0812">Transmembrane</keyword>
<keyword evidence="2" id="KW-1133">Transmembrane helix</keyword>
<dbReference type="PANTHER" id="PTHR33870:SF22">
    <property type="match status" value="1"/>
</dbReference>
<name>A0ABD1Q493_9LAMI</name>
<comment type="caution">
    <text evidence="3">The sequence shown here is derived from an EMBL/GenBank/DDBJ whole genome shotgun (WGS) entry which is preliminary data.</text>
</comment>
<evidence type="ECO:0000313" key="4">
    <source>
        <dbReference type="Proteomes" id="UP001604336"/>
    </source>
</evidence>
<sequence>MGFNANDVQTCLWKILKFSSKTFVKFAIKYPFVSFTLIFFFLLYIIFPSVFWFLIYLFPFIVSTAVILRIFPSLRNAKDYKSNEKKNDGKAFGTIIGRNGKSLVHVHSVRQRRAKDIRREDDSQNNVEEKSTIFSTSVNYDLVDKRALIEEIPKEIREVEVDSSPNPSQCSYSCTSKSVKFEFCNGSYEGSEKFNFGGSEIGTSEDSEDEEEAREAGNKAVEWTADDQKNLMDLGISEIERNKRLESLIARRKARKLFSLQVRRTLMNMGSNNPAGQIAHIAIPKNNPPFPNNIGQFSPGPGSAPSVLVPMRNPFDLPYDPCEEKPDLTGDSFHQEFTTVQNKDIIELPKELNVPNQEAQLDRECNRIVEQEPFQEPEPKTKVDSDQIKEVIQVCEQGLDHHNEEDNVEVQTKPIPVEDLNGRPSLSSSSEEDEPFYKIDKDAILKSIASPASRSIAEDRENNGRTGYRSNYDAPLFVKTQSEERLYYANKTLRHRTRPLSIASDLQVEVSEVSSPLTLDEDLSSQDEEISIYDVDLDKEITSSSEDLWAASSHLSGIDENESRSREVHEISEKDIIEVGFSRINKSEDKTLSNTLKQKVTEQNSVAAHSSSPPKTDFPNSFQAHTTDFRAEIHGELQSRLVSSQEPSDPCEKLKKSTEHVGTQSEKQDKCHHMLEYMGSESDNQRSSEDSYDRLNNVLEHEEMVTISAPFEDHNGLELPQQSEDEPCSSEVGISGSAQDTDDPEASVLLTNVAVEQIPAAPDIQMEAGQLDSAEENNMLDELRTGVFSEILSQSSMPSENSTTCPHNGADIEQESSNHQEKSPGEVDTHIHIDILTNYEDQMQNSALCEDTERVDQLNDPMDHEECMKATTSESFEDTKGELQKFAEDGTTITPSILVEEIDNSGTHKNSEEDGEATHHANSHCSTVGNEVELEGINMSIGKSHDETILLGVPKENNISENSSTCITTEEPTNSSSTSIEDSMGSSIVNKMVTNKTNEHDPEGTSGGVEESER</sequence>
<feature type="compositionally biased region" description="Low complexity" evidence="1">
    <location>
        <begin position="968"/>
        <end position="981"/>
    </location>
</feature>
<feature type="region of interest" description="Disordered" evidence="1">
    <location>
        <begin position="959"/>
        <end position="1014"/>
    </location>
</feature>
<feature type="transmembrane region" description="Helical" evidence="2">
    <location>
        <begin position="53"/>
        <end position="71"/>
    </location>
</feature>
<keyword evidence="2" id="KW-0472">Membrane</keyword>
<feature type="compositionally biased region" description="Basic and acidic residues" evidence="1">
    <location>
        <begin position="650"/>
        <end position="659"/>
    </location>
</feature>
<keyword evidence="4" id="KW-1185">Reference proteome</keyword>
<feature type="region of interest" description="Disordered" evidence="1">
    <location>
        <begin position="641"/>
        <end position="670"/>
    </location>
</feature>
<feature type="region of interest" description="Disordered" evidence="1">
    <location>
        <begin position="196"/>
        <end position="216"/>
    </location>
</feature>
<evidence type="ECO:0000256" key="2">
    <source>
        <dbReference type="SAM" id="Phobius"/>
    </source>
</evidence>
<evidence type="ECO:0000313" key="3">
    <source>
        <dbReference type="EMBL" id="KAL2471015.1"/>
    </source>
</evidence>
<feature type="region of interest" description="Disordered" evidence="1">
    <location>
        <begin position="717"/>
        <end position="743"/>
    </location>
</feature>
<feature type="region of interest" description="Disordered" evidence="1">
    <location>
        <begin position="601"/>
        <end position="622"/>
    </location>
</feature>
<dbReference type="Proteomes" id="UP001604336">
    <property type="component" value="Unassembled WGS sequence"/>
</dbReference>
<dbReference type="AlphaFoldDB" id="A0ABD1Q493"/>
<evidence type="ECO:0000256" key="1">
    <source>
        <dbReference type="SAM" id="MobiDB-lite"/>
    </source>
</evidence>
<gene>
    <name evidence="3" type="ORF">Adt_39151</name>
</gene>
<reference evidence="4" key="1">
    <citation type="submission" date="2024-07" db="EMBL/GenBank/DDBJ databases">
        <title>Two chromosome-level genome assemblies of Korean endemic species Abeliophyllum distichum and Forsythia ovata (Oleaceae).</title>
        <authorList>
            <person name="Jang H."/>
        </authorList>
    </citation>
    <scope>NUCLEOTIDE SEQUENCE [LARGE SCALE GENOMIC DNA]</scope>
</reference>
<dbReference type="EMBL" id="JBFOLK010000012">
    <property type="protein sequence ID" value="KAL2471015.1"/>
    <property type="molecule type" value="Genomic_DNA"/>
</dbReference>